<dbReference type="AlphaFoldDB" id="A0A1V2GY85"/>
<evidence type="ECO:0000259" key="3">
    <source>
        <dbReference type="PROSITE" id="PS50801"/>
    </source>
</evidence>
<evidence type="ECO:0000313" key="4">
    <source>
        <dbReference type="EMBL" id="ONG47412.1"/>
    </source>
</evidence>
<organism evidence="4 5">
    <name type="scientific">Teichococcus deserti</name>
    <dbReference type="NCBI Taxonomy" id="1817963"/>
    <lineage>
        <taxon>Bacteria</taxon>
        <taxon>Pseudomonadati</taxon>
        <taxon>Pseudomonadota</taxon>
        <taxon>Alphaproteobacteria</taxon>
        <taxon>Acetobacterales</taxon>
        <taxon>Roseomonadaceae</taxon>
        <taxon>Roseomonas</taxon>
    </lineage>
</organism>
<dbReference type="GO" id="GO:0043856">
    <property type="term" value="F:anti-sigma factor antagonist activity"/>
    <property type="evidence" value="ECO:0007669"/>
    <property type="project" value="InterPro"/>
</dbReference>
<dbReference type="RefSeq" id="WP_076959742.1">
    <property type="nucleotide sequence ID" value="NZ_MLCO01000279.1"/>
</dbReference>
<evidence type="ECO:0000256" key="2">
    <source>
        <dbReference type="RuleBase" id="RU003749"/>
    </source>
</evidence>
<dbReference type="OrthoDB" id="280847at2"/>
<accession>A0A1V2GY85</accession>
<reference evidence="4 5" key="1">
    <citation type="submission" date="2016-10" db="EMBL/GenBank/DDBJ databases">
        <title>Draft Genome sequence of Roseomonas sp. strain M3.</title>
        <authorList>
            <person name="Subhash Y."/>
            <person name="Lee S."/>
        </authorList>
    </citation>
    <scope>NUCLEOTIDE SEQUENCE [LARGE SCALE GENOMIC DNA]</scope>
    <source>
        <strain evidence="4 5">M3</strain>
    </source>
</reference>
<dbReference type="CDD" id="cd07043">
    <property type="entry name" value="STAS_anti-anti-sigma_factors"/>
    <property type="match status" value="1"/>
</dbReference>
<comment type="similarity">
    <text evidence="1 2">Belongs to the anti-sigma-factor antagonist family.</text>
</comment>
<dbReference type="Proteomes" id="UP000188879">
    <property type="component" value="Unassembled WGS sequence"/>
</dbReference>
<feature type="domain" description="STAS" evidence="3">
    <location>
        <begin position="1"/>
        <end position="107"/>
    </location>
</feature>
<dbReference type="EMBL" id="MLCO01000279">
    <property type="protein sequence ID" value="ONG47412.1"/>
    <property type="molecule type" value="Genomic_DNA"/>
</dbReference>
<protein>
    <recommendedName>
        <fullName evidence="2">Anti-sigma factor antagonist</fullName>
    </recommendedName>
</protein>
<dbReference type="PANTHER" id="PTHR33495">
    <property type="entry name" value="ANTI-SIGMA FACTOR ANTAGONIST TM_1081-RELATED-RELATED"/>
    <property type="match status" value="1"/>
</dbReference>
<dbReference type="NCBIfam" id="TIGR00377">
    <property type="entry name" value="ant_ant_sig"/>
    <property type="match status" value="1"/>
</dbReference>
<dbReference type="InterPro" id="IPR002645">
    <property type="entry name" value="STAS_dom"/>
</dbReference>
<sequence length="107" mass="11007">MQIAEIKSGAVTVAAFEGRLDTATAAAAESKLLALLEEGGVVADLEGVRYVSSAGLRVLLKAAKQAKTAGKPFSVCGLQAPVREVFEISGFDKIIPAYATRAEALAA</sequence>
<dbReference type="Gene3D" id="3.30.750.24">
    <property type="entry name" value="STAS domain"/>
    <property type="match status" value="1"/>
</dbReference>
<comment type="caution">
    <text evidence="4">The sequence shown here is derived from an EMBL/GenBank/DDBJ whole genome shotgun (WGS) entry which is preliminary data.</text>
</comment>
<evidence type="ECO:0000313" key="5">
    <source>
        <dbReference type="Proteomes" id="UP000188879"/>
    </source>
</evidence>
<evidence type="ECO:0000256" key="1">
    <source>
        <dbReference type="ARBA" id="ARBA00009013"/>
    </source>
</evidence>
<dbReference type="SUPFAM" id="SSF52091">
    <property type="entry name" value="SpoIIaa-like"/>
    <property type="match status" value="1"/>
</dbReference>
<name>A0A1V2GY85_9PROT</name>
<keyword evidence="5" id="KW-1185">Reference proteome</keyword>
<dbReference type="Pfam" id="PF01740">
    <property type="entry name" value="STAS"/>
    <property type="match status" value="1"/>
</dbReference>
<dbReference type="PANTHER" id="PTHR33495:SF2">
    <property type="entry name" value="ANTI-SIGMA FACTOR ANTAGONIST TM_1081-RELATED"/>
    <property type="match status" value="1"/>
</dbReference>
<proteinExistence type="inferred from homology"/>
<dbReference type="InterPro" id="IPR036513">
    <property type="entry name" value="STAS_dom_sf"/>
</dbReference>
<dbReference type="PROSITE" id="PS50801">
    <property type="entry name" value="STAS"/>
    <property type="match status" value="1"/>
</dbReference>
<dbReference type="InterPro" id="IPR003658">
    <property type="entry name" value="Anti-sigma_ant"/>
</dbReference>
<gene>
    <name evidence="4" type="ORF">BKE38_23650</name>
</gene>